<dbReference type="Proteomes" id="UP001169719">
    <property type="component" value="Unassembled WGS sequence"/>
</dbReference>
<comment type="caution">
    <text evidence="1">The sequence shown here is derived from an EMBL/GenBank/DDBJ whole genome shotgun (WGS) entry which is preliminary data.</text>
</comment>
<name>A0ABT7XYL0_9VIBR</name>
<protein>
    <submittedName>
        <fullName evidence="1">Uncharacterized protein</fullName>
    </submittedName>
</protein>
<gene>
    <name evidence="1" type="ORF">QWJ08_05620</name>
</gene>
<evidence type="ECO:0000313" key="1">
    <source>
        <dbReference type="EMBL" id="MDN2480866.1"/>
    </source>
</evidence>
<sequence>MSYSLNCTLKESDDRFIYFPTQLIYHSEQFAVFHNFKGRVVTQVDLKTNQMIRTTYIGEPFEPEYQILFGVCENANHTLSLWSREQQIDNPTL</sequence>
<proteinExistence type="predicted"/>
<reference evidence="1" key="1">
    <citation type="submission" date="2024-05" db="EMBL/GenBank/DDBJ databases">
        <title>Genome Sequences of Four Agar- Degrading Marine Bacteria.</title>
        <authorList>
            <person name="Phillips E.K."/>
            <person name="Shaffer J.C."/>
            <person name="Henson M.W."/>
            <person name="Temperton B."/>
            <person name="Thrash C.J."/>
            <person name="Martin M.O."/>
        </authorList>
    </citation>
    <scope>NUCLEOTIDE SEQUENCE</scope>
    <source>
        <strain evidence="1">EKP203</strain>
    </source>
</reference>
<keyword evidence="2" id="KW-1185">Reference proteome</keyword>
<dbReference type="EMBL" id="JAUEOZ010000001">
    <property type="protein sequence ID" value="MDN2480866.1"/>
    <property type="molecule type" value="Genomic_DNA"/>
</dbReference>
<accession>A0ABT7XYL0</accession>
<organism evidence="1 2">
    <name type="scientific">Vibrio agarivorans</name>
    <dbReference type="NCBI Taxonomy" id="153622"/>
    <lineage>
        <taxon>Bacteria</taxon>
        <taxon>Pseudomonadati</taxon>
        <taxon>Pseudomonadota</taxon>
        <taxon>Gammaproteobacteria</taxon>
        <taxon>Vibrionales</taxon>
        <taxon>Vibrionaceae</taxon>
        <taxon>Vibrio</taxon>
    </lineage>
</organism>
<evidence type="ECO:0000313" key="2">
    <source>
        <dbReference type="Proteomes" id="UP001169719"/>
    </source>
</evidence>